<dbReference type="RefSeq" id="WP_344595452.1">
    <property type="nucleotide sequence ID" value="NZ_BAAARW010000030.1"/>
</dbReference>
<evidence type="ECO:0000313" key="1">
    <source>
        <dbReference type="EMBL" id="GAA2446191.1"/>
    </source>
</evidence>
<protein>
    <recommendedName>
        <fullName evidence="3">HEAT repeat domain-containing protein</fullName>
    </recommendedName>
</protein>
<accession>A0ABP5XC41</accession>
<gene>
    <name evidence="1" type="ORF">GCM10010191_73940</name>
</gene>
<proteinExistence type="predicted"/>
<keyword evidence="2" id="KW-1185">Reference proteome</keyword>
<evidence type="ECO:0008006" key="3">
    <source>
        <dbReference type="Google" id="ProtNLM"/>
    </source>
</evidence>
<name>A0ABP5XC41_9ACTN</name>
<evidence type="ECO:0000313" key="2">
    <source>
        <dbReference type="Proteomes" id="UP001501231"/>
    </source>
</evidence>
<reference evidence="2" key="1">
    <citation type="journal article" date="2019" name="Int. J. Syst. Evol. Microbiol.">
        <title>The Global Catalogue of Microorganisms (GCM) 10K type strain sequencing project: providing services to taxonomists for standard genome sequencing and annotation.</title>
        <authorList>
            <consortium name="The Broad Institute Genomics Platform"/>
            <consortium name="The Broad Institute Genome Sequencing Center for Infectious Disease"/>
            <person name="Wu L."/>
            <person name="Ma J."/>
        </authorList>
    </citation>
    <scope>NUCLEOTIDE SEQUENCE [LARGE SCALE GENOMIC DNA]</scope>
    <source>
        <strain evidence="2">JCM 3325</strain>
    </source>
</reference>
<organism evidence="1 2">
    <name type="scientific">Actinomadura vinacea</name>
    <dbReference type="NCBI Taxonomy" id="115336"/>
    <lineage>
        <taxon>Bacteria</taxon>
        <taxon>Bacillati</taxon>
        <taxon>Actinomycetota</taxon>
        <taxon>Actinomycetes</taxon>
        <taxon>Streptosporangiales</taxon>
        <taxon>Thermomonosporaceae</taxon>
        <taxon>Actinomadura</taxon>
    </lineage>
</organism>
<sequence>MSESTRRPVTEEITRAAEEHFRRAEHADPEALARRLVQALGDGRMRDLARAPALLSMLCELFASAPGTPVPTSKAALFLRFVSHRCARLPLGSELLLEEIAHRLRDEKATLPVETAAEVRNAEQVLDPSGLFVREGDGLRFADPAIHEFLVARYIEHGQPIGAYSSWRYLRPRHGWSDRRLQVALFVAGLRLENGESLGLPLRLLVRRRRDRVTALSFVAALAGDGAPLPDAIVARTGELLEGMVVRVQDPRDWRRTVDALELLDGERALAALETAVRSSPEHELRAAELLLERDPRRAERAMAAQTGDTGVPAARRERMIALLSEHLPPDKATELLVERALDPSLDAAAVKLALTVLPRDRLRGLALLEHQLAGAAWRDEVRLSAGVELLRQDGTRALPGLETLGLATSVSPEVRLQAGQALVEHEAFGEHGTRVLTGLARDGRVPHAAVRVEAAVRIPTRVDGDACLAFMVSRAGGLDEAGRLDAATALLGRDRALGLAALDELLDDRRVSRESWLRAALVAAPADRGFRLERLSRSKRMGTDEQVRAAKALVRFDRPVGGRRLGDLAVSARGLSDAERLRTAVAALEAAPDCGKEALVRLTDGVLDDPHQVLEAIGHLSGVDPGLADQRLARLAGPRGWTGPEALWAASAIGSERRRLAALAELADRDLDLGVRLAAIDEVARASRREAARLYRRLLDTGRLDHAEQLAAAVHFQDHDAYAAKGYIERLAADPDVAEPLRETARSRLA</sequence>
<dbReference type="EMBL" id="BAAARW010000030">
    <property type="protein sequence ID" value="GAA2446191.1"/>
    <property type="molecule type" value="Genomic_DNA"/>
</dbReference>
<dbReference type="Proteomes" id="UP001501231">
    <property type="component" value="Unassembled WGS sequence"/>
</dbReference>
<comment type="caution">
    <text evidence="1">The sequence shown here is derived from an EMBL/GenBank/DDBJ whole genome shotgun (WGS) entry which is preliminary data.</text>
</comment>